<gene>
    <name evidence="1" type="ORF">CTI18_01945</name>
</gene>
<dbReference type="AlphaFoldDB" id="A0A2G8I9K1"/>
<dbReference type="Proteomes" id="UP000230046">
    <property type="component" value="Unassembled WGS sequence"/>
</dbReference>
<evidence type="ECO:0000313" key="2">
    <source>
        <dbReference type="Proteomes" id="UP000230046"/>
    </source>
</evidence>
<sequence length="82" mass="9995">MLIDFGANINKLLQFHQIIATFFCFFQREFNIRSTLHYEQKEDNKGVNIFQKHNYCIIRYTSACYKIYCFAFQKRLFYTVKA</sequence>
<protein>
    <submittedName>
        <fullName evidence="1">Uncharacterized protein</fullName>
    </submittedName>
</protein>
<proteinExistence type="predicted"/>
<name>A0A2G8I9K1_PREIN</name>
<dbReference type="EMBL" id="PEKN01000001">
    <property type="protein sequence ID" value="PIK20183.1"/>
    <property type="molecule type" value="Genomic_DNA"/>
</dbReference>
<reference evidence="1 2" key="1">
    <citation type="submission" date="2017-11" db="EMBL/GenBank/DDBJ databases">
        <title>Genome sequencing of Prevotella intermedia KCOM 1653.</title>
        <authorList>
            <person name="Kook J.-K."/>
            <person name="Park S.-N."/>
            <person name="Lim Y.K."/>
        </authorList>
    </citation>
    <scope>NUCLEOTIDE SEQUENCE [LARGE SCALE GENOMIC DNA]</scope>
    <source>
        <strain evidence="1 2">KCOM 1653</strain>
    </source>
</reference>
<comment type="caution">
    <text evidence="1">The sequence shown here is derived from an EMBL/GenBank/DDBJ whole genome shotgun (WGS) entry which is preliminary data.</text>
</comment>
<evidence type="ECO:0000313" key="1">
    <source>
        <dbReference type="EMBL" id="PIK20183.1"/>
    </source>
</evidence>
<organism evidence="1 2">
    <name type="scientific">Prevotella intermedia</name>
    <dbReference type="NCBI Taxonomy" id="28131"/>
    <lineage>
        <taxon>Bacteria</taxon>
        <taxon>Pseudomonadati</taxon>
        <taxon>Bacteroidota</taxon>
        <taxon>Bacteroidia</taxon>
        <taxon>Bacteroidales</taxon>
        <taxon>Prevotellaceae</taxon>
        <taxon>Prevotella</taxon>
    </lineage>
</organism>
<accession>A0A2G8I9K1</accession>